<feature type="region of interest" description="Disordered" evidence="1">
    <location>
        <begin position="1"/>
        <end position="25"/>
    </location>
</feature>
<feature type="compositionally biased region" description="Polar residues" evidence="1">
    <location>
        <begin position="11"/>
        <end position="20"/>
    </location>
</feature>
<proteinExistence type="predicted"/>
<gene>
    <name evidence="2" type="primary">ORF120959</name>
</gene>
<reference evidence="2" key="1">
    <citation type="submission" date="2014-12" db="EMBL/GenBank/DDBJ databases">
        <title>Insight into the proteome of Arion vulgaris.</title>
        <authorList>
            <person name="Aradska J."/>
            <person name="Bulat T."/>
            <person name="Smidak R."/>
            <person name="Sarate P."/>
            <person name="Gangsoo J."/>
            <person name="Sialana F."/>
            <person name="Bilban M."/>
            <person name="Lubec G."/>
        </authorList>
    </citation>
    <scope>NUCLEOTIDE SEQUENCE</scope>
    <source>
        <tissue evidence="2">Skin</tissue>
    </source>
</reference>
<dbReference type="EMBL" id="HACG01033577">
    <property type="protein sequence ID" value="CEK80442.1"/>
    <property type="molecule type" value="Transcribed_RNA"/>
</dbReference>
<organism evidence="2">
    <name type="scientific">Arion vulgaris</name>
    <dbReference type="NCBI Taxonomy" id="1028688"/>
    <lineage>
        <taxon>Eukaryota</taxon>
        <taxon>Metazoa</taxon>
        <taxon>Spiralia</taxon>
        <taxon>Lophotrochozoa</taxon>
        <taxon>Mollusca</taxon>
        <taxon>Gastropoda</taxon>
        <taxon>Heterobranchia</taxon>
        <taxon>Euthyneura</taxon>
        <taxon>Panpulmonata</taxon>
        <taxon>Eupulmonata</taxon>
        <taxon>Stylommatophora</taxon>
        <taxon>Helicina</taxon>
        <taxon>Arionoidea</taxon>
        <taxon>Arionidae</taxon>
        <taxon>Arion</taxon>
    </lineage>
</organism>
<protein>
    <submittedName>
        <fullName evidence="2">Uncharacterized protein</fullName>
    </submittedName>
</protein>
<accession>A0A0B7AIQ8</accession>
<sequence>MKYRKDVPDVHNSTSAAAESQRSHKTHIIYTIRHPSWHSLTEISTNSSS</sequence>
<evidence type="ECO:0000256" key="1">
    <source>
        <dbReference type="SAM" id="MobiDB-lite"/>
    </source>
</evidence>
<dbReference type="AlphaFoldDB" id="A0A0B7AIQ8"/>
<evidence type="ECO:0000313" key="2">
    <source>
        <dbReference type="EMBL" id="CEK80442.1"/>
    </source>
</evidence>
<name>A0A0B7AIQ8_9EUPU</name>